<dbReference type="Pfam" id="PF14584">
    <property type="entry name" value="DUF4446"/>
    <property type="match status" value="1"/>
</dbReference>
<accession>A0A6J4R1R6</accession>
<dbReference type="InterPro" id="IPR027981">
    <property type="entry name" value="DUF4446"/>
</dbReference>
<proteinExistence type="predicted"/>
<evidence type="ECO:0008006" key="2">
    <source>
        <dbReference type="Google" id="ProtNLM"/>
    </source>
</evidence>
<sequence length="174" mass="18226">MTELREPAAIVALVAVLLASIALLATIVLAARLRRVRAAQSAVLGANGNDDLVAHAAALQRAFEATRHEVQAAVERLDARTAAAEERLDGAIAHRALVRYDAYGELAGKQSISLALLDSHRNGVVLSSIAHRDTARLYCKPVAGGAGELPLSPEEQEAVRLALAGGPQSVTLET</sequence>
<name>A0A6J4R1R6_9ACTN</name>
<evidence type="ECO:0000313" key="1">
    <source>
        <dbReference type="EMBL" id="CAA9461746.1"/>
    </source>
</evidence>
<organism evidence="1">
    <name type="scientific">uncultured Solirubrobacteraceae bacterium</name>
    <dbReference type="NCBI Taxonomy" id="1162706"/>
    <lineage>
        <taxon>Bacteria</taxon>
        <taxon>Bacillati</taxon>
        <taxon>Actinomycetota</taxon>
        <taxon>Thermoleophilia</taxon>
        <taxon>Solirubrobacterales</taxon>
        <taxon>Solirubrobacteraceae</taxon>
        <taxon>environmental samples</taxon>
    </lineage>
</organism>
<dbReference type="AlphaFoldDB" id="A0A6J4R1R6"/>
<dbReference type="EMBL" id="CADCVJ010000010">
    <property type="protein sequence ID" value="CAA9461746.1"/>
    <property type="molecule type" value="Genomic_DNA"/>
</dbReference>
<protein>
    <recommendedName>
        <fullName evidence="2">DUF4446 family protein</fullName>
    </recommendedName>
</protein>
<reference evidence="1" key="1">
    <citation type="submission" date="2020-02" db="EMBL/GenBank/DDBJ databases">
        <authorList>
            <person name="Meier V. D."/>
        </authorList>
    </citation>
    <scope>NUCLEOTIDE SEQUENCE</scope>
    <source>
        <strain evidence="1">AVDCRST_MAG38</strain>
    </source>
</reference>
<gene>
    <name evidence="1" type="ORF">AVDCRST_MAG38-158</name>
</gene>